<dbReference type="NCBIfam" id="TIGR02228">
    <property type="entry name" value="sigpep_I_arch"/>
    <property type="match status" value="1"/>
</dbReference>
<evidence type="ECO:0000256" key="4">
    <source>
        <dbReference type="ARBA" id="ARBA00023136"/>
    </source>
</evidence>
<dbReference type="Gene3D" id="2.10.109.10">
    <property type="entry name" value="Umud Fragment, subunit A"/>
    <property type="match status" value="1"/>
</dbReference>
<keyword evidence="2" id="KW-0812">Transmembrane</keyword>
<organism evidence="8 9">
    <name type="scientific">Nocardioides kribbensis</name>
    <dbReference type="NCBI Taxonomy" id="305517"/>
    <lineage>
        <taxon>Bacteria</taxon>
        <taxon>Bacillati</taxon>
        <taxon>Actinomycetota</taxon>
        <taxon>Actinomycetes</taxon>
        <taxon>Propionibacteriales</taxon>
        <taxon>Nocardioidaceae</taxon>
        <taxon>Nocardioides</taxon>
    </lineage>
</organism>
<keyword evidence="9" id="KW-1185">Reference proteome</keyword>
<evidence type="ECO:0000256" key="5">
    <source>
        <dbReference type="NCBIfam" id="TIGR02228"/>
    </source>
</evidence>
<gene>
    <name evidence="8" type="ORF">V6R90_08750</name>
</gene>
<sequence length="200" mass="21119">MRVVTWVRRVARVAAWAATLLALAALTVGLVVPRLAGGSAYTVLTGSMRPGLPPGTLVVVRPVETGELRTGDVVTYQLRSDEPAVVTHRVVAVGVDGAGELRLTTRGDANDVADPVGVRPEQVRGRLWYAVPHLGHVGRLLSGEQRRLAGLVLAGLLLSYAASAYARAVREHRAASSRGTPVAAGRHRAADAHPRERADA</sequence>
<evidence type="ECO:0000313" key="8">
    <source>
        <dbReference type="EMBL" id="MEQ7847364.1"/>
    </source>
</evidence>
<reference evidence="8 9" key="1">
    <citation type="submission" date="2024-02" db="EMBL/GenBank/DDBJ databases">
        <title>Full genome sequence of Nocardioides kribbensis.</title>
        <authorList>
            <person name="Poletto B.L."/>
            <person name="Silva G."/>
            <person name="Galante D."/>
            <person name="Campos K.R."/>
            <person name="Santos M.B.N."/>
            <person name="Sacchi C.T."/>
        </authorList>
    </citation>
    <scope>NUCLEOTIDE SEQUENCE [LARGE SCALE GENOMIC DNA]</scope>
    <source>
        <strain evidence="8 9">O4R</strain>
    </source>
</reference>
<dbReference type="GO" id="GO:0009003">
    <property type="term" value="F:signal peptidase activity"/>
    <property type="evidence" value="ECO:0007669"/>
    <property type="project" value="UniProtKB-EC"/>
</dbReference>
<proteinExistence type="predicted"/>
<evidence type="ECO:0000256" key="1">
    <source>
        <dbReference type="ARBA" id="ARBA00004370"/>
    </source>
</evidence>
<name>A0ABV1NXZ3_9ACTN</name>
<dbReference type="PANTHER" id="PTHR10806">
    <property type="entry name" value="SIGNAL PEPTIDASE COMPLEX CATALYTIC SUBUNIT SEC11"/>
    <property type="match status" value="1"/>
</dbReference>
<dbReference type="EC" id="3.4.21.89" evidence="5"/>
<keyword evidence="3" id="KW-1133">Transmembrane helix</keyword>
<dbReference type="SUPFAM" id="SSF51306">
    <property type="entry name" value="LexA/Signal peptidase"/>
    <property type="match status" value="1"/>
</dbReference>
<dbReference type="RefSeq" id="WP_349804415.1">
    <property type="nucleotide sequence ID" value="NZ_JBEGDP010000007.1"/>
</dbReference>
<evidence type="ECO:0000313" key="9">
    <source>
        <dbReference type="Proteomes" id="UP001482520"/>
    </source>
</evidence>
<dbReference type="Pfam" id="PF10502">
    <property type="entry name" value="Peptidase_S26"/>
    <property type="match status" value="1"/>
</dbReference>
<feature type="domain" description="Peptidase S26" evidence="7">
    <location>
        <begin position="19"/>
        <end position="94"/>
    </location>
</feature>
<feature type="region of interest" description="Disordered" evidence="6">
    <location>
        <begin position="174"/>
        <end position="200"/>
    </location>
</feature>
<dbReference type="InterPro" id="IPR019533">
    <property type="entry name" value="Peptidase_S26"/>
</dbReference>
<comment type="subcellular location">
    <subcellularLocation>
        <location evidence="1">Membrane</location>
    </subcellularLocation>
</comment>
<keyword evidence="4" id="KW-0472">Membrane</keyword>
<accession>A0ABV1NXZ3</accession>
<dbReference type="InterPro" id="IPR036286">
    <property type="entry name" value="LexA/Signal_pep-like_sf"/>
</dbReference>
<dbReference type="InterPro" id="IPR001733">
    <property type="entry name" value="Peptidase_S26B"/>
</dbReference>
<protein>
    <recommendedName>
        <fullName evidence="5">Signal peptidase I</fullName>
        <ecNumber evidence="5">3.4.21.89</ecNumber>
    </recommendedName>
</protein>
<comment type="caution">
    <text evidence="8">The sequence shown here is derived from an EMBL/GenBank/DDBJ whole genome shotgun (WGS) entry which is preliminary data.</text>
</comment>
<feature type="compositionally biased region" description="Basic and acidic residues" evidence="6">
    <location>
        <begin position="188"/>
        <end position="200"/>
    </location>
</feature>
<keyword evidence="8" id="KW-0378">Hydrolase</keyword>
<evidence type="ECO:0000256" key="2">
    <source>
        <dbReference type="ARBA" id="ARBA00022692"/>
    </source>
</evidence>
<dbReference type="CDD" id="cd06530">
    <property type="entry name" value="S26_SPase_I"/>
    <property type="match status" value="1"/>
</dbReference>
<dbReference type="PANTHER" id="PTHR10806:SF6">
    <property type="entry name" value="SIGNAL PEPTIDASE COMPLEX CATALYTIC SUBUNIT SEC11"/>
    <property type="match status" value="1"/>
</dbReference>
<dbReference type="Proteomes" id="UP001482520">
    <property type="component" value="Unassembled WGS sequence"/>
</dbReference>
<dbReference type="EMBL" id="JBEGDP010000007">
    <property type="protein sequence ID" value="MEQ7847364.1"/>
    <property type="molecule type" value="Genomic_DNA"/>
</dbReference>
<evidence type="ECO:0000256" key="3">
    <source>
        <dbReference type="ARBA" id="ARBA00022989"/>
    </source>
</evidence>
<evidence type="ECO:0000256" key="6">
    <source>
        <dbReference type="SAM" id="MobiDB-lite"/>
    </source>
</evidence>
<evidence type="ECO:0000259" key="7">
    <source>
        <dbReference type="Pfam" id="PF10502"/>
    </source>
</evidence>